<dbReference type="Gene3D" id="3.40.50.1820">
    <property type="entry name" value="alpha/beta hydrolase"/>
    <property type="match status" value="1"/>
</dbReference>
<accession>A0ABS3NNN6</accession>
<dbReference type="InterPro" id="IPR050300">
    <property type="entry name" value="GDXG_lipolytic_enzyme"/>
</dbReference>
<name>A0ABS3NNN6_9GAMM</name>
<dbReference type="EMBL" id="JAGBKM010000011">
    <property type="protein sequence ID" value="MBO1531025.1"/>
    <property type="molecule type" value="Genomic_DNA"/>
</dbReference>
<sequence length="480" mass="53202">MSNLPAIPLNTLLNKIMEAFDLTALGRLRNDTDEISHLDEAKSIKDKIYNYGPIADYRKHTLHYVMKSLGHLPTPLLNSLIEYLDGPTSKQYLHVDAHLRLILAVNSKLKKPLQISQMAELRKKFAVDAVAMQSPQVWRKATSPIKHNLSPLKCASKKKPSQVNWQDETIVNADNGSMRVRCYHAGAEQVDFRNQTVRTTTDSLYNPDEIVMLFFHGGGFCIGDVDTHHEFCHSVCAQTGWPIVSVDYRLAPEHPSPAALRDCIHAYSWVVKNCHSLGASPDRIVIAGDSAGGGLSTLIAQQVSTPTEEAWADLGADGQTTFDLLKALPSPLAQLLLYPVTDVENDYPSWELYGEGLLLEHEDVAIFDAACLDHSPLPRQHVLNSPMFGNNDHVCPTYVVTAELDVLRDEAFAYAKQLHSHGVKVKTHIVLGAPHGFINLMSVHKKLGDETKHIIEGFSNFARRLIKKEKSGLSSSANSL</sequence>
<evidence type="ECO:0000259" key="3">
    <source>
        <dbReference type="Pfam" id="PF07859"/>
    </source>
</evidence>
<evidence type="ECO:0000256" key="2">
    <source>
        <dbReference type="ARBA" id="ARBA00022801"/>
    </source>
</evidence>
<feature type="domain" description="Alpha/beta hydrolase fold-3" evidence="3">
    <location>
        <begin position="212"/>
        <end position="438"/>
    </location>
</feature>
<protein>
    <submittedName>
        <fullName evidence="4">Alpha/beta hydrolase</fullName>
    </submittedName>
</protein>
<reference evidence="4 5" key="1">
    <citation type="submission" date="2021-03" db="EMBL/GenBank/DDBJ databases">
        <authorList>
            <person name="Shang D.-D."/>
            <person name="Du Z.-J."/>
            <person name="Chen G.-J."/>
        </authorList>
    </citation>
    <scope>NUCLEOTIDE SEQUENCE [LARGE SCALE GENOMIC DNA]</scope>
    <source>
        <strain evidence="4 5">F1192</strain>
    </source>
</reference>
<evidence type="ECO:0000256" key="1">
    <source>
        <dbReference type="ARBA" id="ARBA00010515"/>
    </source>
</evidence>
<keyword evidence="5" id="KW-1185">Reference proteome</keyword>
<dbReference type="GO" id="GO:0016787">
    <property type="term" value="F:hydrolase activity"/>
    <property type="evidence" value="ECO:0007669"/>
    <property type="project" value="UniProtKB-KW"/>
</dbReference>
<dbReference type="Proteomes" id="UP000664554">
    <property type="component" value="Unassembled WGS sequence"/>
</dbReference>
<evidence type="ECO:0000313" key="4">
    <source>
        <dbReference type="EMBL" id="MBO1531025.1"/>
    </source>
</evidence>
<evidence type="ECO:0000313" key="5">
    <source>
        <dbReference type="Proteomes" id="UP000664554"/>
    </source>
</evidence>
<dbReference type="InterPro" id="IPR013094">
    <property type="entry name" value="AB_hydrolase_3"/>
</dbReference>
<dbReference type="PROSITE" id="PS01173">
    <property type="entry name" value="LIPASE_GDXG_HIS"/>
    <property type="match status" value="1"/>
</dbReference>
<comment type="similarity">
    <text evidence="1">Belongs to the 'GDXG' lipolytic enzyme family.</text>
</comment>
<dbReference type="PANTHER" id="PTHR48081:SF8">
    <property type="entry name" value="ALPHA_BETA HYDROLASE FOLD-3 DOMAIN-CONTAINING PROTEIN-RELATED"/>
    <property type="match status" value="1"/>
</dbReference>
<dbReference type="SUPFAM" id="SSF53474">
    <property type="entry name" value="alpha/beta-Hydrolases"/>
    <property type="match status" value="1"/>
</dbReference>
<gene>
    <name evidence="4" type="ORF">J3492_07325</name>
</gene>
<comment type="caution">
    <text evidence="4">The sequence shown here is derived from an EMBL/GenBank/DDBJ whole genome shotgun (WGS) entry which is preliminary data.</text>
</comment>
<dbReference type="PANTHER" id="PTHR48081">
    <property type="entry name" value="AB HYDROLASE SUPERFAMILY PROTEIN C4A8.06C"/>
    <property type="match status" value="1"/>
</dbReference>
<dbReference type="RefSeq" id="WP_207991156.1">
    <property type="nucleotide sequence ID" value="NZ_JAGBKM010000011.1"/>
</dbReference>
<organism evidence="4 5">
    <name type="scientific">Psychrobacter coccoides</name>
    <dbReference type="NCBI Taxonomy" id="2818440"/>
    <lineage>
        <taxon>Bacteria</taxon>
        <taxon>Pseudomonadati</taxon>
        <taxon>Pseudomonadota</taxon>
        <taxon>Gammaproteobacteria</taxon>
        <taxon>Moraxellales</taxon>
        <taxon>Moraxellaceae</taxon>
        <taxon>Psychrobacter</taxon>
    </lineage>
</organism>
<keyword evidence="2 4" id="KW-0378">Hydrolase</keyword>
<dbReference type="InterPro" id="IPR002168">
    <property type="entry name" value="Lipase_GDXG_HIS_AS"/>
</dbReference>
<proteinExistence type="inferred from homology"/>
<dbReference type="InterPro" id="IPR029058">
    <property type="entry name" value="AB_hydrolase_fold"/>
</dbReference>
<dbReference type="Pfam" id="PF07859">
    <property type="entry name" value="Abhydrolase_3"/>
    <property type="match status" value="1"/>
</dbReference>